<keyword evidence="1" id="KW-0175">Coiled coil</keyword>
<reference evidence="3" key="1">
    <citation type="submission" date="2021-01" db="EMBL/GenBank/DDBJ databases">
        <title>Metabolic potential, ecology and presence of endohyphal bacteria is reflected in genomic diversity of Mucoromycotina.</title>
        <authorList>
            <person name="Muszewska A."/>
            <person name="Okrasinska A."/>
            <person name="Steczkiewicz K."/>
            <person name="Drgas O."/>
            <person name="Orlowska M."/>
            <person name="Perlinska-Lenart U."/>
            <person name="Aleksandrzak-Piekarczyk T."/>
            <person name="Szatraj K."/>
            <person name="Zielenkiewicz U."/>
            <person name="Pilsyk S."/>
            <person name="Malc E."/>
            <person name="Mieczkowski P."/>
            <person name="Kruszewska J.S."/>
            <person name="Biernat P."/>
            <person name="Pawlowska J."/>
        </authorList>
    </citation>
    <scope>NUCLEOTIDE SEQUENCE</scope>
    <source>
        <strain evidence="3">WA0000018081</strain>
    </source>
</reference>
<feature type="compositionally biased region" description="Polar residues" evidence="2">
    <location>
        <begin position="469"/>
        <end position="484"/>
    </location>
</feature>
<sequence length="501" mass="57369">MAYPDPEVFENQGRSIIYLLPDEIKQSLKQCSITELRYKRLDQTMRTTLFMQTKTYERNINYLNAKIKKLEQEYQPMVDEQPYYPDFIDDLIAYYTHDDITLKETQKEIKMFRTKVIECEQTTHNLVSHYIVQLEAERSQIRKLNTIIQEQKQVIFTLENQAENIPTNSLPTSHSNDELLNVLVDLQSVELTEKKKILTELTEERKELLKKIQALSKRQTTHSLLTARHQIDRSSIDMLAQMTKSDYTQQSIHIRPISPPLTPPPKNPIPPTPRYRVGLGLTSTEDVNGTILEITLATKEVCGFAIVNPIVVQNSTFHADPTVHPDQPLLRVNLTKLPIWNWDKLRDSLMNNLSRYGVVSEIVLYLNDWSRNWFTGNGHVYIECPLQTEKNFETLNYKIPLEGEDIFCLGTRTNMEINLFVGPSTAVADIIENDSAQFIERVTINDELDMQPTDESEPTSTHLEEDNEATTTATSSEQVGNTSPAVPCAGLNVAKLALLSD</sequence>
<evidence type="ECO:0000256" key="1">
    <source>
        <dbReference type="SAM" id="Coils"/>
    </source>
</evidence>
<proteinExistence type="predicted"/>
<feature type="coiled-coil region" evidence="1">
    <location>
        <begin position="191"/>
        <end position="218"/>
    </location>
</feature>
<evidence type="ECO:0000256" key="2">
    <source>
        <dbReference type="SAM" id="MobiDB-lite"/>
    </source>
</evidence>
<organism evidence="3 4">
    <name type="scientific">Thamnidium elegans</name>
    <dbReference type="NCBI Taxonomy" id="101142"/>
    <lineage>
        <taxon>Eukaryota</taxon>
        <taxon>Fungi</taxon>
        <taxon>Fungi incertae sedis</taxon>
        <taxon>Mucoromycota</taxon>
        <taxon>Mucoromycotina</taxon>
        <taxon>Mucoromycetes</taxon>
        <taxon>Mucorales</taxon>
        <taxon>Mucorineae</taxon>
        <taxon>Mucoraceae</taxon>
        <taxon>Thamnidium</taxon>
    </lineage>
</organism>
<evidence type="ECO:0000313" key="4">
    <source>
        <dbReference type="Proteomes" id="UP000613177"/>
    </source>
</evidence>
<evidence type="ECO:0000313" key="3">
    <source>
        <dbReference type="EMBL" id="KAG2233464.1"/>
    </source>
</evidence>
<comment type="caution">
    <text evidence="3">The sequence shown here is derived from an EMBL/GenBank/DDBJ whole genome shotgun (WGS) entry which is preliminary data.</text>
</comment>
<feature type="coiled-coil region" evidence="1">
    <location>
        <begin position="102"/>
        <end position="154"/>
    </location>
</feature>
<gene>
    <name evidence="3" type="ORF">INT48_003170</name>
</gene>
<feature type="compositionally biased region" description="Acidic residues" evidence="2">
    <location>
        <begin position="447"/>
        <end position="457"/>
    </location>
</feature>
<dbReference type="EMBL" id="JAEPRE010000078">
    <property type="protein sequence ID" value="KAG2233464.1"/>
    <property type="molecule type" value="Genomic_DNA"/>
</dbReference>
<dbReference type="AlphaFoldDB" id="A0A8H7SQ01"/>
<accession>A0A8H7SQ01</accession>
<dbReference type="Proteomes" id="UP000613177">
    <property type="component" value="Unassembled WGS sequence"/>
</dbReference>
<protein>
    <submittedName>
        <fullName evidence="3">Uncharacterized protein</fullName>
    </submittedName>
</protein>
<name>A0A8H7SQ01_9FUNG</name>
<keyword evidence="4" id="KW-1185">Reference proteome</keyword>
<feature type="region of interest" description="Disordered" evidence="2">
    <location>
        <begin position="447"/>
        <end position="485"/>
    </location>
</feature>